<accession>A0A0A8J3I7</accession>
<dbReference type="EMBL" id="AB811596">
    <property type="protein sequence ID" value="BAQ00572.1"/>
    <property type="molecule type" value="Genomic_DNA"/>
</dbReference>
<organism evidence="2">
    <name type="scientific">Escherichia coli</name>
    <dbReference type="NCBI Taxonomy" id="562"/>
    <lineage>
        <taxon>Bacteria</taxon>
        <taxon>Pseudomonadati</taxon>
        <taxon>Pseudomonadota</taxon>
        <taxon>Gammaproteobacteria</taxon>
        <taxon>Enterobacterales</taxon>
        <taxon>Enterobacteriaceae</taxon>
        <taxon>Escherichia</taxon>
    </lineage>
</organism>
<feature type="transmembrane region" description="Helical" evidence="1">
    <location>
        <begin position="51"/>
        <end position="68"/>
    </location>
</feature>
<protein>
    <recommendedName>
        <fullName evidence="3">WbuO</fullName>
    </recommendedName>
</protein>
<feature type="transmembrane region" description="Helical" evidence="1">
    <location>
        <begin position="27"/>
        <end position="45"/>
    </location>
</feature>
<feature type="transmembrane region" description="Helical" evidence="1">
    <location>
        <begin position="218"/>
        <end position="249"/>
    </location>
</feature>
<keyword evidence="1" id="KW-0812">Transmembrane</keyword>
<sequence>MIVKDYSIFYLPFWYSKQTRFRTIPRFFSWIIIYVIPVSLSFLFVSPEFNYFNLFKSLLAILLVYNLYEIGYIYNDTETIKKEISPTLRLESHQLQFYENNKNNIYSFRFLVALLITFALSFYDRVFIFLLASWAIIPAYALYNSVRSRLNIPLHFVLVTLRYCSPVLLFTGGGGAYICFFMILLFPLINTLERCTESRFKFDYFKDLFLTNRKNGRYVYYLILLIAGLTCCYIFGEYTFYVFSCYAFYYMAFRLLSAQVNLNE</sequence>
<evidence type="ECO:0000256" key="1">
    <source>
        <dbReference type="SAM" id="Phobius"/>
    </source>
</evidence>
<proteinExistence type="predicted"/>
<feature type="transmembrane region" description="Helical" evidence="1">
    <location>
        <begin position="167"/>
        <end position="189"/>
    </location>
</feature>
<feature type="transmembrane region" description="Helical" evidence="1">
    <location>
        <begin position="128"/>
        <end position="146"/>
    </location>
</feature>
<name>A0A0A8J3I7_ECOLX</name>
<reference evidence="2" key="1">
    <citation type="journal article" date="2014" name="DNA Res.">
        <title>A complete view of the genetic diversity of the Escherichia coli O-antigen biosynthesis gene cluster.</title>
        <authorList>
            <person name="Iguchi A."/>
            <person name="Iyoda S."/>
            <person name="Kikuchi T."/>
            <person name="Ogura Y."/>
            <person name="Katsura K."/>
            <person name="Ohnishi M."/>
            <person name="Hayashi T."/>
            <person name="Thomson N.R."/>
        </authorList>
    </citation>
    <scope>NUCLEOTIDE SEQUENCE</scope>
    <source>
        <strain evidence="2">U1-41</strain>
    </source>
</reference>
<dbReference type="AlphaFoldDB" id="A0A0A8J3I7"/>
<evidence type="ECO:0000313" key="2">
    <source>
        <dbReference type="EMBL" id="BAQ00572.1"/>
    </source>
</evidence>
<keyword evidence="1" id="KW-0472">Membrane</keyword>
<keyword evidence="1" id="KW-1133">Transmembrane helix</keyword>
<feature type="transmembrane region" description="Helical" evidence="1">
    <location>
        <begin position="105"/>
        <end position="122"/>
    </location>
</feature>
<evidence type="ECO:0008006" key="3">
    <source>
        <dbReference type="Google" id="ProtNLM"/>
    </source>
</evidence>